<keyword evidence="6 7" id="KW-0539">Nucleus</keyword>
<keyword evidence="4 7" id="KW-0238">DNA-binding</keyword>
<evidence type="ECO:0000256" key="8">
    <source>
        <dbReference type="SAM" id="Coils"/>
    </source>
</evidence>
<dbReference type="InterPro" id="IPR014889">
    <property type="entry name" value="Transc_factor_DP_C"/>
</dbReference>
<feature type="region of interest" description="Disordered" evidence="9">
    <location>
        <begin position="309"/>
        <end position="330"/>
    </location>
</feature>
<dbReference type="InterPro" id="IPR003316">
    <property type="entry name" value="E2F_WHTH_DNA-bd_dom"/>
</dbReference>
<comment type="similarity">
    <text evidence="2 7">Belongs to the E2F/DP family.</text>
</comment>
<feature type="domain" description="E2F/DP family winged-helix DNA-binding" evidence="10">
    <location>
        <begin position="227"/>
        <end position="301"/>
    </location>
</feature>
<dbReference type="FunFam" id="1.10.10.10:FF:000360">
    <property type="entry name" value="Transcription factor Dp-1, a"/>
    <property type="match status" value="1"/>
</dbReference>
<dbReference type="InterPro" id="IPR036388">
    <property type="entry name" value="WH-like_DNA-bd_sf"/>
</dbReference>
<evidence type="ECO:0000256" key="6">
    <source>
        <dbReference type="ARBA" id="ARBA00023242"/>
    </source>
</evidence>
<dbReference type="GO" id="GO:0051726">
    <property type="term" value="P:regulation of cell cycle"/>
    <property type="evidence" value="ECO:0007669"/>
    <property type="project" value="InterPro"/>
</dbReference>
<gene>
    <name evidence="11" type="ORF">INT45_011134</name>
</gene>
<accession>A0A8H7SHN6</accession>
<dbReference type="InterPro" id="IPR037241">
    <property type="entry name" value="E2F-DP_heterodim"/>
</dbReference>
<evidence type="ECO:0000256" key="1">
    <source>
        <dbReference type="ARBA" id="ARBA00004123"/>
    </source>
</evidence>
<dbReference type="Proteomes" id="UP000646827">
    <property type="component" value="Unassembled WGS sequence"/>
</dbReference>
<evidence type="ECO:0000256" key="9">
    <source>
        <dbReference type="SAM" id="MobiDB-lite"/>
    </source>
</evidence>
<name>A0A8H7SHN6_9FUNG</name>
<keyword evidence="8" id="KW-0175">Coiled coil</keyword>
<keyword evidence="12" id="KW-1185">Reference proteome</keyword>
<evidence type="ECO:0000256" key="2">
    <source>
        <dbReference type="ARBA" id="ARBA00010940"/>
    </source>
</evidence>
<evidence type="ECO:0000256" key="5">
    <source>
        <dbReference type="ARBA" id="ARBA00023163"/>
    </source>
</evidence>
<dbReference type="Gene3D" id="1.20.140.80">
    <property type="entry name" value="Transcription factor DP"/>
    <property type="match status" value="1"/>
</dbReference>
<evidence type="ECO:0000313" key="12">
    <source>
        <dbReference type="Proteomes" id="UP000646827"/>
    </source>
</evidence>
<dbReference type="PANTHER" id="PTHR12548">
    <property type="entry name" value="TRANSCRIPTION FACTOR DP"/>
    <property type="match status" value="1"/>
</dbReference>
<dbReference type="GO" id="GO:0005667">
    <property type="term" value="C:transcription regulator complex"/>
    <property type="evidence" value="ECO:0007669"/>
    <property type="project" value="InterPro"/>
</dbReference>
<dbReference type="PANTHER" id="PTHR12548:SF9">
    <property type="entry name" value="TRANSCRIPTION FACTOR DP"/>
    <property type="match status" value="1"/>
</dbReference>
<dbReference type="SUPFAM" id="SSF46785">
    <property type="entry name" value="Winged helix' DNA-binding domain"/>
    <property type="match status" value="1"/>
</dbReference>
<dbReference type="GO" id="GO:0000981">
    <property type="term" value="F:DNA-binding transcription factor activity, RNA polymerase II-specific"/>
    <property type="evidence" value="ECO:0007669"/>
    <property type="project" value="TreeGrafter"/>
</dbReference>
<feature type="coiled-coil region" evidence="8">
    <location>
        <begin position="331"/>
        <end position="358"/>
    </location>
</feature>
<dbReference type="EMBL" id="JAEPRB010000001">
    <property type="protein sequence ID" value="KAG2228342.1"/>
    <property type="molecule type" value="Genomic_DNA"/>
</dbReference>
<dbReference type="GO" id="GO:0000977">
    <property type="term" value="F:RNA polymerase II transcription regulatory region sequence-specific DNA binding"/>
    <property type="evidence" value="ECO:0007669"/>
    <property type="project" value="TreeGrafter"/>
</dbReference>
<dbReference type="InterPro" id="IPR036390">
    <property type="entry name" value="WH_DNA-bd_sf"/>
</dbReference>
<keyword evidence="5 7" id="KW-0804">Transcription</keyword>
<dbReference type="GO" id="GO:0005634">
    <property type="term" value="C:nucleus"/>
    <property type="evidence" value="ECO:0007669"/>
    <property type="project" value="UniProtKB-SubCell"/>
</dbReference>
<feature type="compositionally biased region" description="Polar residues" evidence="9">
    <location>
        <begin position="185"/>
        <end position="201"/>
    </location>
</feature>
<comment type="caution">
    <text evidence="11">The sequence shown here is derived from an EMBL/GenBank/DDBJ whole genome shotgun (WGS) entry which is preliminary data.</text>
</comment>
<dbReference type="Pfam" id="PF08781">
    <property type="entry name" value="DP"/>
    <property type="match status" value="1"/>
</dbReference>
<dbReference type="Gene3D" id="1.10.10.10">
    <property type="entry name" value="Winged helix-like DNA-binding domain superfamily/Winged helix DNA-binding domain"/>
    <property type="match status" value="1"/>
</dbReference>
<feature type="compositionally biased region" description="Low complexity" evidence="9">
    <location>
        <begin position="90"/>
        <end position="104"/>
    </location>
</feature>
<dbReference type="Pfam" id="PF02319">
    <property type="entry name" value="WHD_E2F_TDP"/>
    <property type="match status" value="1"/>
</dbReference>
<keyword evidence="3 7" id="KW-0805">Transcription regulation</keyword>
<dbReference type="OrthoDB" id="552115at2759"/>
<dbReference type="AlphaFoldDB" id="A0A8H7SHN6"/>
<dbReference type="InterPro" id="IPR038168">
    <property type="entry name" value="TF_DP_C_sf"/>
</dbReference>
<evidence type="ECO:0000313" key="11">
    <source>
        <dbReference type="EMBL" id="KAG2228342.1"/>
    </source>
</evidence>
<feature type="compositionally biased region" description="Low complexity" evidence="9">
    <location>
        <begin position="120"/>
        <end position="163"/>
    </location>
</feature>
<comment type="subcellular location">
    <subcellularLocation>
        <location evidence="1 7">Nucleus</location>
    </subcellularLocation>
</comment>
<feature type="region of interest" description="Disordered" evidence="9">
    <location>
        <begin position="77"/>
        <end position="224"/>
    </location>
</feature>
<evidence type="ECO:0000256" key="4">
    <source>
        <dbReference type="ARBA" id="ARBA00023125"/>
    </source>
</evidence>
<reference evidence="11 12" key="1">
    <citation type="submission" date="2020-12" db="EMBL/GenBank/DDBJ databases">
        <title>Metabolic potential, ecology and presence of endohyphal bacteria is reflected in genomic diversity of Mucoromycotina.</title>
        <authorList>
            <person name="Muszewska A."/>
            <person name="Okrasinska A."/>
            <person name="Steczkiewicz K."/>
            <person name="Drgas O."/>
            <person name="Orlowska M."/>
            <person name="Perlinska-Lenart U."/>
            <person name="Aleksandrzak-Piekarczyk T."/>
            <person name="Szatraj K."/>
            <person name="Zielenkiewicz U."/>
            <person name="Pilsyk S."/>
            <person name="Malc E."/>
            <person name="Mieczkowski P."/>
            <person name="Kruszewska J.S."/>
            <person name="Biernat P."/>
            <person name="Pawlowska J."/>
        </authorList>
    </citation>
    <scope>NUCLEOTIDE SEQUENCE [LARGE SCALE GENOMIC DNA]</scope>
    <source>
        <strain evidence="11 12">CBS 142.35</strain>
    </source>
</reference>
<dbReference type="SMART" id="SM01372">
    <property type="entry name" value="E2F_TDP"/>
    <property type="match status" value="1"/>
</dbReference>
<evidence type="ECO:0000259" key="10">
    <source>
        <dbReference type="SMART" id="SM01372"/>
    </source>
</evidence>
<dbReference type="InterPro" id="IPR015648">
    <property type="entry name" value="Transcrpt_fac_DP"/>
</dbReference>
<proteinExistence type="inferred from homology"/>
<sequence>MTTSSAFVPWMIPHETHSLFDNHANVTPFPRSSDAQFTHGRDMNNDDNMILLRPIVQEKQSIVATLPSLQDVMFFSEEEEDPASSPPPGSNSSCRSQSLSSWSSIDDDNNDNGRKNSIASLLNSPSTRSSSMLSSDSPSSLSSMSLSSSPPPLSSMTMLQQQQQKHHRYNPQQQQSSSMKRGRPRQNSTTKQLEHQQQQPNKRIKRPAPVVTTNQEKKRCGNGNAVTKGLRHFSKLVSDKVAERGVTTYNQVADELATEIRDGRKQGYDQKNIRRRVYDALNVLMAMDIIAKDKKEIRWLGIPHNLQQPIEQQQQQQQTNEHCRSKNNNNNKIIIEKRERLMREIQQEEQRQHNLIRSKDQMRSILCNKMEQYVRLRQLVQRNQQCSNNIDNNKMNVDNKNISLPFFIVGCNDPSYQVEIAPDARQAIISCTNNSNSHNEYDLNSNSNIPIYEDARVLQSLGFHHMSRQDKLGFLPDSNWSQYLIHDSISVGS</sequence>
<protein>
    <recommendedName>
        <fullName evidence="10">E2F/DP family winged-helix DNA-binding domain-containing protein</fullName>
    </recommendedName>
</protein>
<evidence type="ECO:0000256" key="3">
    <source>
        <dbReference type="ARBA" id="ARBA00023015"/>
    </source>
</evidence>
<dbReference type="SUPFAM" id="SSF144074">
    <property type="entry name" value="E2F-DP heterodimerization region"/>
    <property type="match status" value="1"/>
</dbReference>
<organism evidence="11 12">
    <name type="scientific">Circinella minor</name>
    <dbReference type="NCBI Taxonomy" id="1195481"/>
    <lineage>
        <taxon>Eukaryota</taxon>
        <taxon>Fungi</taxon>
        <taxon>Fungi incertae sedis</taxon>
        <taxon>Mucoromycota</taxon>
        <taxon>Mucoromycotina</taxon>
        <taxon>Mucoromycetes</taxon>
        <taxon>Mucorales</taxon>
        <taxon>Lichtheimiaceae</taxon>
        <taxon>Circinella</taxon>
    </lineage>
</organism>
<evidence type="ECO:0000256" key="7">
    <source>
        <dbReference type="RuleBase" id="RU003796"/>
    </source>
</evidence>